<keyword evidence="2" id="KW-1185">Reference proteome</keyword>
<dbReference type="Pfam" id="PF04314">
    <property type="entry name" value="PCuAC"/>
    <property type="match status" value="1"/>
</dbReference>
<evidence type="ECO:0000313" key="2">
    <source>
        <dbReference type="Proteomes" id="UP001152876"/>
    </source>
</evidence>
<accession>A0A9X4NVM1</accession>
<name>A0A9X4NVM1_9BURK</name>
<dbReference type="InterPro" id="IPR007410">
    <property type="entry name" value="LpqE-like"/>
</dbReference>
<gene>
    <name evidence="1" type="ORF">H010_20069</name>
</gene>
<dbReference type="OrthoDB" id="9796962at2"/>
<dbReference type="Proteomes" id="UP001152876">
    <property type="component" value="Unassembled WGS sequence"/>
</dbReference>
<dbReference type="PANTHER" id="PTHR36302">
    <property type="entry name" value="BLR7088 PROTEIN"/>
    <property type="match status" value="1"/>
</dbReference>
<dbReference type="EMBL" id="AOGK01000022">
    <property type="protein sequence ID" value="MDG5977564.1"/>
    <property type="molecule type" value="Genomic_DNA"/>
</dbReference>
<evidence type="ECO:0000313" key="1">
    <source>
        <dbReference type="EMBL" id="MDG5977564.1"/>
    </source>
</evidence>
<dbReference type="SUPFAM" id="SSF110087">
    <property type="entry name" value="DR1885-like metal-binding protein"/>
    <property type="match status" value="1"/>
</dbReference>
<evidence type="ECO:0008006" key="3">
    <source>
        <dbReference type="Google" id="ProtNLM"/>
    </source>
</evidence>
<dbReference type="InterPro" id="IPR036182">
    <property type="entry name" value="PCuAC_sf"/>
</dbReference>
<proteinExistence type="predicted"/>
<dbReference type="Gene3D" id="2.60.40.1890">
    <property type="entry name" value="PCu(A)C copper chaperone"/>
    <property type="match status" value="1"/>
</dbReference>
<dbReference type="InterPro" id="IPR058248">
    <property type="entry name" value="Lxx211020-like"/>
</dbReference>
<reference evidence="1" key="1">
    <citation type="submission" date="2013-01" db="EMBL/GenBank/DDBJ databases">
        <title>Genome draft of Hydrogenophaga taeniospiralis 2K1.</title>
        <authorList>
            <person name="Gomila M."/>
            <person name="Lalucat J."/>
        </authorList>
    </citation>
    <scope>NUCLEOTIDE SEQUENCE</scope>
    <source>
        <strain evidence="1">CCUG 15921</strain>
    </source>
</reference>
<organism evidence="1 2">
    <name type="scientific">Hydrogenophaga taeniospiralis CCUG 15921</name>
    <dbReference type="NCBI Taxonomy" id="1281780"/>
    <lineage>
        <taxon>Bacteria</taxon>
        <taxon>Pseudomonadati</taxon>
        <taxon>Pseudomonadota</taxon>
        <taxon>Betaproteobacteria</taxon>
        <taxon>Burkholderiales</taxon>
        <taxon>Comamonadaceae</taxon>
        <taxon>Hydrogenophaga</taxon>
    </lineage>
</organism>
<dbReference type="AlphaFoldDB" id="A0A9X4NVM1"/>
<protein>
    <recommendedName>
        <fullName evidence="3">Copper chaperone PCu(A)C</fullName>
    </recommendedName>
</protein>
<dbReference type="PANTHER" id="PTHR36302:SF1">
    <property type="entry name" value="COPPER CHAPERONE PCU(A)C"/>
    <property type="match status" value="1"/>
</dbReference>
<comment type="caution">
    <text evidence="1">The sequence shown here is derived from an EMBL/GenBank/DDBJ whole genome shotgun (WGS) entry which is preliminary data.</text>
</comment>
<sequence>MGAALAHDFKAGELRIDHPYATPSVPGLKTGAVYFRTLRNPGVQADRLLSATTPVAARVEIHQMRMDGDVMRMRAVPALALPARSELQLRHGTPNGHHLMLFELKAPLQDGERFPLTLRFERAGEREVMVWVQTPRRPAPGHVHH</sequence>